<dbReference type="GO" id="GO:0016620">
    <property type="term" value="F:oxidoreductase activity, acting on the aldehyde or oxo group of donors, NAD or NADP as acceptor"/>
    <property type="evidence" value="ECO:0007669"/>
    <property type="project" value="InterPro"/>
</dbReference>
<protein>
    <recommendedName>
        <fullName evidence="2">Aldehyde dehydrogenase domain-containing protein</fullName>
    </recommendedName>
</protein>
<dbReference type="InterPro" id="IPR016163">
    <property type="entry name" value="Ald_DH_C"/>
</dbReference>
<dbReference type="EMBL" id="JAPDRN010000053">
    <property type="protein sequence ID" value="KAJ9632748.1"/>
    <property type="molecule type" value="Genomic_DNA"/>
</dbReference>
<keyword evidence="4" id="KW-1185">Reference proteome</keyword>
<name>A0AA38Y1A3_9EURO</name>
<evidence type="ECO:0000313" key="3">
    <source>
        <dbReference type="EMBL" id="KAJ9632748.1"/>
    </source>
</evidence>
<feature type="domain" description="Aldehyde dehydrogenase" evidence="2">
    <location>
        <begin position="189"/>
        <end position="253"/>
    </location>
</feature>
<accession>A0AA38Y1A3</accession>
<dbReference type="Gene3D" id="3.40.309.10">
    <property type="entry name" value="Aldehyde Dehydrogenase, Chain A, domain 2"/>
    <property type="match status" value="1"/>
</dbReference>
<keyword evidence="1" id="KW-1133">Transmembrane helix</keyword>
<dbReference type="InterPro" id="IPR016161">
    <property type="entry name" value="Ald_DH/histidinol_DH"/>
</dbReference>
<dbReference type="SUPFAM" id="SSF53720">
    <property type="entry name" value="ALDH-like"/>
    <property type="match status" value="1"/>
</dbReference>
<reference evidence="3" key="1">
    <citation type="submission" date="2022-10" db="EMBL/GenBank/DDBJ databases">
        <title>Culturing micro-colonial fungi from biological soil crusts in the Mojave desert and describing Neophaeococcomyces mojavensis, and introducing the new genera and species Taxawa tesnikishii.</title>
        <authorList>
            <person name="Kurbessoian T."/>
            <person name="Stajich J.E."/>
        </authorList>
    </citation>
    <scope>NUCLEOTIDE SEQUENCE</scope>
    <source>
        <strain evidence="3">TK_35</strain>
    </source>
</reference>
<evidence type="ECO:0000313" key="4">
    <source>
        <dbReference type="Proteomes" id="UP001172681"/>
    </source>
</evidence>
<dbReference type="InterPro" id="IPR015590">
    <property type="entry name" value="Aldehyde_DH_dom"/>
</dbReference>
<dbReference type="InterPro" id="IPR016162">
    <property type="entry name" value="Ald_DH_N"/>
</dbReference>
<organism evidence="3 4">
    <name type="scientific">Knufia peltigerae</name>
    <dbReference type="NCBI Taxonomy" id="1002370"/>
    <lineage>
        <taxon>Eukaryota</taxon>
        <taxon>Fungi</taxon>
        <taxon>Dikarya</taxon>
        <taxon>Ascomycota</taxon>
        <taxon>Pezizomycotina</taxon>
        <taxon>Eurotiomycetes</taxon>
        <taxon>Chaetothyriomycetidae</taxon>
        <taxon>Chaetothyriales</taxon>
        <taxon>Trichomeriaceae</taxon>
        <taxon>Knufia</taxon>
    </lineage>
</organism>
<keyword evidence="1" id="KW-0812">Transmembrane</keyword>
<feature type="transmembrane region" description="Helical" evidence="1">
    <location>
        <begin position="456"/>
        <end position="479"/>
    </location>
</feature>
<sequence length="488" mass="54056">MSTENIQLVLSTTQDGRTKDLRYRQRQFQALHGWIIQHSSEIQVALQTDDGLSELEAQFLIILMSNKLREFYDSLDLKSELDNEYSIKTGRDNAARMVSEDLVYVIPERWVVVPNVFSILHACIAAGACCLVELPNDLRASTRLLRSALREALDNTAFATVSRRPPVDILSRCIVVDQTGTFSAAGMQRLISSETGAAAVAIVDRTADVDQAAQEILKSRIAFSGRSPYAPSYILVNEFVETEFLDKLRRYASRQYRSSIKKVDSTDKTHTAQCVTKEDIPALADEIVLEAPGFRLIKISNRDELWKPVHQVSGARSGKLLATSSLDDAIDAINGTNQKALLALYVFADPSAAKYLSQFIRTRVSFVNHIPTNILVWPGAPIGHPVSPESLYTRAMIESPSPQFVHSKEDGLMLEDLLTGDSSRRSLDRLYQSSLRPLKSTGQPNPGSMNFFTQGLLVGAVFYLLPIVAVAAGGSVVLMKHLWKSKKI</sequence>
<dbReference type="PANTHER" id="PTHR43111">
    <property type="entry name" value="ALDEHYDE DEHYDROGENASE B-RELATED"/>
    <property type="match status" value="1"/>
</dbReference>
<gene>
    <name evidence="3" type="ORF">H2204_007623</name>
</gene>
<dbReference type="AlphaFoldDB" id="A0AA38Y1A3"/>
<dbReference type="PANTHER" id="PTHR43111:SF1">
    <property type="entry name" value="ALDEHYDE DEHYDROGENASE B-RELATED"/>
    <property type="match status" value="1"/>
</dbReference>
<dbReference type="Proteomes" id="UP001172681">
    <property type="component" value="Unassembled WGS sequence"/>
</dbReference>
<dbReference type="Pfam" id="PF00171">
    <property type="entry name" value="Aldedh"/>
    <property type="match status" value="1"/>
</dbReference>
<keyword evidence="1" id="KW-0472">Membrane</keyword>
<evidence type="ECO:0000259" key="2">
    <source>
        <dbReference type="Pfam" id="PF00171"/>
    </source>
</evidence>
<evidence type="ECO:0000256" key="1">
    <source>
        <dbReference type="SAM" id="Phobius"/>
    </source>
</evidence>
<proteinExistence type="predicted"/>
<dbReference type="Gene3D" id="3.40.605.10">
    <property type="entry name" value="Aldehyde Dehydrogenase, Chain A, domain 1"/>
    <property type="match status" value="1"/>
</dbReference>
<comment type="caution">
    <text evidence="3">The sequence shown here is derived from an EMBL/GenBank/DDBJ whole genome shotgun (WGS) entry which is preliminary data.</text>
</comment>